<keyword evidence="2" id="KW-0663">Pyridoxal phosphate</keyword>
<dbReference type="HOGENOM" id="CLU_027243_2_0_10"/>
<evidence type="ECO:0000256" key="1">
    <source>
        <dbReference type="ARBA" id="ARBA00001933"/>
    </source>
</evidence>
<evidence type="ECO:0000313" key="4">
    <source>
        <dbReference type="EMBL" id="AEE49065.1"/>
    </source>
</evidence>
<dbReference type="GO" id="GO:0008792">
    <property type="term" value="F:arginine decarboxylase activity"/>
    <property type="evidence" value="ECO:0007669"/>
    <property type="project" value="InterPro"/>
</dbReference>
<dbReference type="STRING" id="760192.Halhy_1167"/>
<dbReference type="SUPFAM" id="SSF50621">
    <property type="entry name" value="Alanine racemase C-terminal domain-like"/>
    <property type="match status" value="1"/>
</dbReference>
<reference evidence="4 5" key="1">
    <citation type="journal article" date="2011" name="Stand. Genomic Sci.">
        <title>Complete genome sequence of Haliscomenobacter hydrossis type strain (O).</title>
        <authorList>
            <consortium name="US DOE Joint Genome Institute (JGI-PGF)"/>
            <person name="Daligault H."/>
            <person name="Lapidus A."/>
            <person name="Zeytun A."/>
            <person name="Nolan M."/>
            <person name="Lucas S."/>
            <person name="Del Rio T.G."/>
            <person name="Tice H."/>
            <person name="Cheng J.F."/>
            <person name="Tapia R."/>
            <person name="Han C."/>
            <person name="Goodwin L."/>
            <person name="Pitluck S."/>
            <person name="Liolios K."/>
            <person name="Pagani I."/>
            <person name="Ivanova N."/>
            <person name="Huntemann M."/>
            <person name="Mavromatis K."/>
            <person name="Mikhailova N."/>
            <person name="Pati A."/>
            <person name="Chen A."/>
            <person name="Palaniappan K."/>
            <person name="Land M."/>
            <person name="Hauser L."/>
            <person name="Brambilla E.M."/>
            <person name="Rohde M."/>
            <person name="Verbarg S."/>
            <person name="Goker M."/>
            <person name="Bristow J."/>
            <person name="Eisen J.A."/>
            <person name="Markowitz V."/>
            <person name="Hugenholtz P."/>
            <person name="Kyrpides N.C."/>
            <person name="Klenk H.P."/>
            <person name="Woyke T."/>
        </authorList>
    </citation>
    <scope>NUCLEOTIDE SEQUENCE [LARGE SCALE GENOMIC DNA]</scope>
    <source>
        <strain evidence="5">ATCC 27775 / DSM 1100 / LMG 10767 / O</strain>
    </source>
</reference>
<dbReference type="Pfam" id="PF02784">
    <property type="entry name" value="Orn_Arg_deC_N"/>
    <property type="match status" value="1"/>
</dbReference>
<accession>F4KSV8</accession>
<dbReference type="Proteomes" id="UP000008461">
    <property type="component" value="Chromosome"/>
</dbReference>
<dbReference type="PANTHER" id="PTHR43295">
    <property type="entry name" value="ARGININE DECARBOXYLASE"/>
    <property type="match status" value="1"/>
</dbReference>
<dbReference type="KEGG" id="hhy:Halhy_1167"/>
<feature type="domain" description="Orn/DAP/Arg decarboxylase 2 N-terminal" evidence="3">
    <location>
        <begin position="67"/>
        <end position="314"/>
    </location>
</feature>
<evidence type="ECO:0000256" key="2">
    <source>
        <dbReference type="ARBA" id="ARBA00022898"/>
    </source>
</evidence>
<keyword evidence="5" id="KW-1185">Reference proteome</keyword>
<sequence>MNGTNRYFDLIDQTFYFPQEGFDIDTDGYLVFNGVPLMYLIEKYGTPLKLTYLPKIGAQIKKARNLFTRAMKSLNYNGKYQYCYCTKSNHFSYILEEVIKHDVQLETSSAFDIDLIRKLYKKGLIDKNITVVCNGFKPDHYKQRIVDLIHDGFENVIPVCDNIQEIEYYEQHIQGVCKIGIRVATEEEPNFEFYTSRLGIRNSDVLPFFNEKIKNNPKFKLTLLHFFVDTGIKDSLYYWGELRKAVRLYAHLRRESEDLGILNIGGGMPIRNSLGFEFDYKYMIKEIVKTILQACQKEQIPEPDLFTEFGKYTVGESGAALFSVLAQKQQNDAERWYMIDNSLMTTLPDVWGIGERFILLPINKWYNEYQRVNIGGLSCDNSDYYNAEVNQAQVYLPTFENGEPEPLFLGFFHTGAYQDQISGYGGIKHCLIPSPKHVLIYKDPQGNIVDRLYQAEQTSDEMLKILGYE</sequence>
<organism evidence="4 5">
    <name type="scientific">Haliscomenobacter hydrossis (strain ATCC 27775 / DSM 1100 / LMG 10767 / O)</name>
    <dbReference type="NCBI Taxonomy" id="760192"/>
    <lineage>
        <taxon>Bacteria</taxon>
        <taxon>Pseudomonadati</taxon>
        <taxon>Bacteroidota</taxon>
        <taxon>Saprospiria</taxon>
        <taxon>Saprospirales</taxon>
        <taxon>Haliscomenobacteraceae</taxon>
        <taxon>Haliscomenobacter</taxon>
    </lineage>
</organism>
<reference key="2">
    <citation type="submission" date="2011-04" db="EMBL/GenBank/DDBJ databases">
        <title>Complete sequence of chromosome of Haliscomenobacter hydrossis DSM 1100.</title>
        <authorList>
            <consortium name="US DOE Joint Genome Institute (JGI-PGF)"/>
            <person name="Lucas S."/>
            <person name="Han J."/>
            <person name="Lapidus A."/>
            <person name="Bruce D."/>
            <person name="Goodwin L."/>
            <person name="Pitluck S."/>
            <person name="Peters L."/>
            <person name="Kyrpides N."/>
            <person name="Mavromatis K."/>
            <person name="Ivanova N."/>
            <person name="Ovchinnikova G."/>
            <person name="Pagani I."/>
            <person name="Daligault H."/>
            <person name="Detter J.C."/>
            <person name="Han C."/>
            <person name="Land M."/>
            <person name="Hauser L."/>
            <person name="Markowitz V."/>
            <person name="Cheng J.-F."/>
            <person name="Hugenholtz P."/>
            <person name="Woyke T."/>
            <person name="Wu D."/>
            <person name="Verbarg S."/>
            <person name="Frueling A."/>
            <person name="Brambilla E."/>
            <person name="Klenk H.-P."/>
            <person name="Eisen J.A."/>
        </authorList>
    </citation>
    <scope>NUCLEOTIDE SEQUENCE</scope>
    <source>
        <strain>DSM 1100</strain>
    </source>
</reference>
<dbReference type="GO" id="GO:0006527">
    <property type="term" value="P:L-arginine catabolic process"/>
    <property type="evidence" value="ECO:0007669"/>
    <property type="project" value="InterPro"/>
</dbReference>
<dbReference type="Gene3D" id="2.40.37.10">
    <property type="entry name" value="Lyase, Ornithine Decarboxylase, Chain A, domain 1"/>
    <property type="match status" value="1"/>
</dbReference>
<dbReference type="InterPro" id="IPR022644">
    <property type="entry name" value="De-COase2_N"/>
</dbReference>
<name>F4KSV8_HALH1</name>
<evidence type="ECO:0000259" key="3">
    <source>
        <dbReference type="Pfam" id="PF02784"/>
    </source>
</evidence>
<comment type="cofactor">
    <cofactor evidence="1">
        <name>pyridoxal 5'-phosphate</name>
        <dbReference type="ChEBI" id="CHEBI:597326"/>
    </cofactor>
</comment>
<dbReference type="GO" id="GO:0008295">
    <property type="term" value="P:spermidine biosynthetic process"/>
    <property type="evidence" value="ECO:0007669"/>
    <property type="project" value="InterPro"/>
</dbReference>
<dbReference type="AlphaFoldDB" id="F4KSV8"/>
<dbReference type="EMBL" id="CP002691">
    <property type="protein sequence ID" value="AEE49065.1"/>
    <property type="molecule type" value="Genomic_DNA"/>
</dbReference>
<dbReference type="InterPro" id="IPR029066">
    <property type="entry name" value="PLP-binding_barrel"/>
</dbReference>
<dbReference type="Gene3D" id="3.20.20.10">
    <property type="entry name" value="Alanine racemase"/>
    <property type="match status" value="1"/>
</dbReference>
<dbReference type="PANTHER" id="PTHR43295:SF9">
    <property type="entry name" value="BIOSYNTHETIC ARGININE DECARBOXYLASE"/>
    <property type="match status" value="1"/>
</dbReference>
<gene>
    <name evidence="4" type="ordered locus">Halhy_1167</name>
</gene>
<dbReference type="eggNOG" id="COG0019">
    <property type="taxonomic scope" value="Bacteria"/>
</dbReference>
<dbReference type="SUPFAM" id="SSF51419">
    <property type="entry name" value="PLP-binding barrel"/>
    <property type="match status" value="1"/>
</dbReference>
<dbReference type="InterPro" id="IPR009006">
    <property type="entry name" value="Ala_racemase/Decarboxylase_C"/>
</dbReference>
<proteinExistence type="predicted"/>
<evidence type="ECO:0000313" key="5">
    <source>
        <dbReference type="Proteomes" id="UP000008461"/>
    </source>
</evidence>
<protein>
    <submittedName>
        <fullName evidence="4">Orn/DAP/Arg decarboxylase 2</fullName>
    </submittedName>
</protein>
<dbReference type="RefSeq" id="WP_013763620.1">
    <property type="nucleotide sequence ID" value="NC_015510.1"/>
</dbReference>
<dbReference type="InterPro" id="IPR002985">
    <property type="entry name" value="Arg_decrbxlase"/>
</dbReference>